<organism evidence="1 2">
    <name type="scientific">Cymbomonas tetramitiformis</name>
    <dbReference type="NCBI Taxonomy" id="36881"/>
    <lineage>
        <taxon>Eukaryota</taxon>
        <taxon>Viridiplantae</taxon>
        <taxon>Chlorophyta</taxon>
        <taxon>Pyramimonadophyceae</taxon>
        <taxon>Pyramimonadales</taxon>
        <taxon>Pyramimonadaceae</taxon>
        <taxon>Cymbomonas</taxon>
    </lineage>
</organism>
<evidence type="ECO:0000313" key="2">
    <source>
        <dbReference type="Proteomes" id="UP001190700"/>
    </source>
</evidence>
<accession>A0AAE0EPF6</accession>
<sequence>MGKEREHALYAEAVEYCIDNECMGFKAILVPNFKGLDPRSIGRKWTAQLAHHGASNRKASRDDKKVLTKVEEGEVVEWLVACNKVKEGKARDELGEKICEVLTCRKKLYEVSRGRKAQALSSAAKMCLKNGKPSVKWFQRFYKRYASVLSENHKHKHTRNLAFSDFRPFGLRPSGGACGDMVGGCRALYTSNYI</sequence>
<gene>
    <name evidence="1" type="ORF">CYMTET_53714</name>
</gene>
<protein>
    <submittedName>
        <fullName evidence="1">Uncharacterized protein</fullName>
    </submittedName>
</protein>
<dbReference type="AlphaFoldDB" id="A0AAE0EPF6"/>
<keyword evidence="2" id="KW-1185">Reference proteome</keyword>
<comment type="caution">
    <text evidence="1">The sequence shown here is derived from an EMBL/GenBank/DDBJ whole genome shotgun (WGS) entry which is preliminary data.</text>
</comment>
<name>A0AAE0EPF6_9CHLO</name>
<dbReference type="Proteomes" id="UP001190700">
    <property type="component" value="Unassembled WGS sequence"/>
</dbReference>
<reference evidence="1 2" key="1">
    <citation type="journal article" date="2015" name="Genome Biol. Evol.">
        <title>Comparative Genomics of a Bacterivorous Green Alga Reveals Evolutionary Causalities and Consequences of Phago-Mixotrophic Mode of Nutrition.</title>
        <authorList>
            <person name="Burns J.A."/>
            <person name="Paasch A."/>
            <person name="Narechania A."/>
            <person name="Kim E."/>
        </authorList>
    </citation>
    <scope>NUCLEOTIDE SEQUENCE [LARGE SCALE GENOMIC DNA]</scope>
    <source>
        <strain evidence="1 2">PLY_AMNH</strain>
    </source>
</reference>
<dbReference type="EMBL" id="LGRX02035158">
    <property type="protein sequence ID" value="KAK3236108.1"/>
    <property type="molecule type" value="Genomic_DNA"/>
</dbReference>
<evidence type="ECO:0000313" key="1">
    <source>
        <dbReference type="EMBL" id="KAK3236108.1"/>
    </source>
</evidence>
<proteinExistence type="predicted"/>